<name>A0A077RE15_9BASI</name>
<evidence type="ECO:0000256" key="1">
    <source>
        <dbReference type="SAM" id="MobiDB-lite"/>
    </source>
</evidence>
<dbReference type="EMBL" id="HG529691">
    <property type="protein sequence ID" value="CDI56529.1"/>
    <property type="molecule type" value="Genomic_DNA"/>
</dbReference>
<proteinExistence type="predicted"/>
<sequence>MSERHDAFLITRTSDADSHKKTVPRQNLPKITTTRRARGNCKEPINGFRKTVRQHPQRATNRNPCGNAHPETLETQPIIMTTSSFSSTVSTSSYAGRTIAKGGVKGTGGAHRLSVVAF</sequence>
<feature type="region of interest" description="Disordered" evidence="1">
    <location>
        <begin position="1"/>
        <end position="71"/>
    </location>
</feature>
<accession>A0A077RE15</accession>
<reference evidence="2" key="1">
    <citation type="journal article" date="2014" name="Genome Biol. Evol.">
        <title>Gene Loss Rather Than Gene Gain Is Associated with a Host Jump from Monocots to Dicots in the Smut Fungus Melanopsichium pennsylvanicum.</title>
        <authorList>
            <person name="Sharma R."/>
            <person name="Mishra B."/>
            <person name="Runge F."/>
            <person name="Thines M."/>
        </authorList>
    </citation>
    <scope>NUCLEOTIDE SEQUENCE</scope>
    <source>
        <strain evidence="2">4</strain>
    </source>
</reference>
<dbReference type="AlphaFoldDB" id="A0A077RE15"/>
<evidence type="ECO:0000313" key="2">
    <source>
        <dbReference type="EMBL" id="CDI56529.1"/>
    </source>
</evidence>
<organism evidence="2">
    <name type="scientific">Melanopsichium pennsylvanicum 4</name>
    <dbReference type="NCBI Taxonomy" id="1398559"/>
    <lineage>
        <taxon>Eukaryota</taxon>
        <taxon>Fungi</taxon>
        <taxon>Dikarya</taxon>
        <taxon>Basidiomycota</taxon>
        <taxon>Ustilaginomycotina</taxon>
        <taxon>Ustilaginomycetes</taxon>
        <taxon>Ustilaginales</taxon>
        <taxon>Ustilaginaceae</taxon>
        <taxon>Melanopsichium</taxon>
    </lineage>
</organism>
<protein>
    <submittedName>
        <fullName evidence="2">Uncharacterized protein</fullName>
    </submittedName>
</protein>